<dbReference type="InterPro" id="IPR011990">
    <property type="entry name" value="TPR-like_helical_dom_sf"/>
</dbReference>
<dbReference type="PANTHER" id="PTHR15696">
    <property type="entry name" value="SMG-7 SUPPRESSOR WITH MORPHOLOGICAL EFFECT ON GENITALIA PROTEIN 7"/>
    <property type="match status" value="1"/>
</dbReference>
<dbReference type="Proteomes" id="UP001160483">
    <property type="component" value="Unassembled WGS sequence"/>
</dbReference>
<feature type="domain" description="Telomerase activating protein Est1-like N-terminal" evidence="3">
    <location>
        <begin position="79"/>
        <end position="189"/>
    </location>
</feature>
<dbReference type="Gene3D" id="1.25.40.10">
    <property type="entry name" value="Tetratricopeptide repeat domain"/>
    <property type="match status" value="1"/>
</dbReference>
<sequence>MVSVVTNSSTKPASALRPLSTMDSRRAYMEMVTLDKKLRDLLRANPLNTQDANVLRRRFMDAALRLVDIHTTFAASKEVELALWKPCFYRRIEDFRRRIRKYAAAAQTDRNVREHFARVSSEFQQFLTEASGFYVHLRDVFASWLQQNQLGAAPTNSSDAAASDIVCCRHSLHRCYVFLGDLARYRELHSQKAKKNFAAAEALYHRALAVLPENGNPHNQLAVLATYVEAETVAVYHYCRSLLTSQPFTTAEENLALLFERSRQRPLAAPITFTTSTPSAKEKSALLKSYLHRLTRMHGILFALSSPRGSPTASSASGTSNQKTVPMYPRDMEAVLFKDMRTLLHAGVVGDALLLKVVVTNIFCIIRASDSRSQFAPIEDALRLSIRTITCVLEFLLDSLDSKPNSGASDKLSNTSALRLSGPVAIFCRYLELHLNMLEQLEQLFVHCPKKLYSDVATNNQGATADHFASVFLATLAKFVNHARIYELYAPLLSSADQREEDGLPFAVCEQQHLLKENLELRGFAPLEEHGAALTSQYEWALQTSTSEANGASQVTPLLDDKAAKIRAWRLYHFAHYLCDGYEGNPLLFYNASGQFTTSPLAGKGDLQQENETPSALDLLNLGFLSTDNVKQQHTEVQEAIGNGCQAGSGVDEDDDFEDEVIVFRPSPVLREMSGDHSSKQLLDYATSAPSPLDALSGDCTFSLRAPSPISRADDKGPASDASVSSKSSAFGTGHGSFGSSLGYPSFNTFNDGGSFSSETYLTGWGNSIKSSDTNGNGSILGGSLGFGLGLPFSSLNTEFMMPSATSGRNNDAQSHGLSNRVEESQYFAPMADLAAVERESALYQQRTSSLSVFLGTSTPASQAEVQSPSPPRIPTRPPPGFAATLMRDEEQQQKYTPNKASWLSDGAQKRKKTRLLLDNQTGIESSPRQREKTNE</sequence>
<dbReference type="EMBL" id="CAKKTJ010000274">
    <property type="protein sequence ID" value="CAH0478717.1"/>
    <property type="molecule type" value="Genomic_DNA"/>
</dbReference>
<dbReference type="GO" id="GO:0005697">
    <property type="term" value="C:telomerase holoenzyme complex"/>
    <property type="evidence" value="ECO:0007669"/>
    <property type="project" value="TreeGrafter"/>
</dbReference>
<evidence type="ECO:0000256" key="1">
    <source>
        <dbReference type="SAM" id="MobiDB-lite"/>
    </source>
</evidence>
<evidence type="ECO:0000313" key="4">
    <source>
        <dbReference type="EMBL" id="CAH0478717.1"/>
    </source>
</evidence>
<accession>A0AAU9KWS2</accession>
<dbReference type="AlphaFoldDB" id="A0AAU9KWS2"/>
<name>A0AAU9KWS2_9STRA</name>
<proteinExistence type="predicted"/>
<feature type="region of interest" description="Disordered" evidence="1">
    <location>
        <begin position="707"/>
        <end position="728"/>
    </location>
</feature>
<dbReference type="SUPFAM" id="SSF48452">
    <property type="entry name" value="TPR-like"/>
    <property type="match status" value="1"/>
</dbReference>
<protein>
    <recommendedName>
        <fullName evidence="6">DNA/RNA-binding domain-containing protein</fullName>
    </recommendedName>
</protein>
<feature type="compositionally biased region" description="Pro residues" evidence="1">
    <location>
        <begin position="869"/>
        <end position="881"/>
    </location>
</feature>
<dbReference type="PANTHER" id="PTHR15696:SF0">
    <property type="entry name" value="TELOMERASE-BINDING PROTEIN EST1A"/>
    <property type="match status" value="1"/>
</dbReference>
<dbReference type="Pfam" id="PF10373">
    <property type="entry name" value="EST1_DNA_bind"/>
    <property type="match status" value="1"/>
</dbReference>
<dbReference type="Pfam" id="PF10374">
    <property type="entry name" value="EST1"/>
    <property type="match status" value="1"/>
</dbReference>
<feature type="domain" description="DNA/RNA-binding" evidence="2">
    <location>
        <begin position="200"/>
        <end position="529"/>
    </location>
</feature>
<evidence type="ECO:0000259" key="2">
    <source>
        <dbReference type="Pfam" id="PF10373"/>
    </source>
</evidence>
<reference evidence="4" key="1">
    <citation type="submission" date="2021-11" db="EMBL/GenBank/DDBJ databases">
        <authorList>
            <person name="Islam A."/>
            <person name="Islam S."/>
            <person name="Flora M.S."/>
            <person name="Rahman M."/>
            <person name="Ziaur R.M."/>
            <person name="Epstein J.H."/>
            <person name="Hassan M."/>
            <person name="Klassen M."/>
            <person name="Woodard K."/>
            <person name="Webb A."/>
            <person name="Webby R.J."/>
            <person name="El Zowalaty M.E."/>
        </authorList>
    </citation>
    <scope>NUCLEOTIDE SEQUENCE</scope>
    <source>
        <strain evidence="4">Pbs3</strain>
    </source>
</reference>
<dbReference type="GO" id="GO:0070034">
    <property type="term" value="F:telomerase RNA binding"/>
    <property type="evidence" value="ECO:0007669"/>
    <property type="project" value="TreeGrafter"/>
</dbReference>
<dbReference type="GO" id="GO:0042162">
    <property type="term" value="F:telomeric DNA binding"/>
    <property type="evidence" value="ECO:0007669"/>
    <property type="project" value="TreeGrafter"/>
</dbReference>
<dbReference type="InterPro" id="IPR045153">
    <property type="entry name" value="Est1/Ebs1-like"/>
</dbReference>
<evidence type="ECO:0000259" key="3">
    <source>
        <dbReference type="Pfam" id="PF10374"/>
    </source>
</evidence>
<organism evidence="4 5">
    <name type="scientific">Peronospora belbahrii</name>
    <dbReference type="NCBI Taxonomy" id="622444"/>
    <lineage>
        <taxon>Eukaryota</taxon>
        <taxon>Sar</taxon>
        <taxon>Stramenopiles</taxon>
        <taxon>Oomycota</taxon>
        <taxon>Peronosporomycetes</taxon>
        <taxon>Peronosporales</taxon>
        <taxon>Peronosporaceae</taxon>
        <taxon>Peronospora</taxon>
    </lineage>
</organism>
<dbReference type="GO" id="GO:0000184">
    <property type="term" value="P:nuclear-transcribed mRNA catabolic process, nonsense-mediated decay"/>
    <property type="evidence" value="ECO:0007669"/>
    <property type="project" value="TreeGrafter"/>
</dbReference>
<feature type="compositionally biased region" description="Low complexity" evidence="1">
    <location>
        <begin position="719"/>
        <end position="728"/>
    </location>
</feature>
<dbReference type="InterPro" id="IPR019458">
    <property type="entry name" value="Est1-like_N"/>
</dbReference>
<comment type="caution">
    <text evidence="4">The sequence shown here is derived from an EMBL/GenBank/DDBJ whole genome shotgun (WGS) entry which is preliminary data.</text>
</comment>
<feature type="region of interest" description="Disordered" evidence="1">
    <location>
        <begin position="860"/>
        <end position="936"/>
    </location>
</feature>
<evidence type="ECO:0000313" key="5">
    <source>
        <dbReference type="Proteomes" id="UP001160483"/>
    </source>
</evidence>
<gene>
    <name evidence="4" type="ORF">PBS003_LOCUS5400</name>
</gene>
<evidence type="ECO:0008006" key="6">
    <source>
        <dbReference type="Google" id="ProtNLM"/>
    </source>
</evidence>
<dbReference type="InterPro" id="IPR018834">
    <property type="entry name" value="DNA/RNA-bd_Est1-type"/>
</dbReference>